<evidence type="ECO:0008006" key="2">
    <source>
        <dbReference type="Google" id="ProtNLM"/>
    </source>
</evidence>
<dbReference type="InterPro" id="IPR029058">
    <property type="entry name" value="AB_hydrolase_fold"/>
</dbReference>
<reference evidence="1" key="1">
    <citation type="submission" date="2018-05" db="EMBL/GenBank/DDBJ databases">
        <authorList>
            <person name="Lanie J.A."/>
            <person name="Ng W.-L."/>
            <person name="Kazmierczak K.M."/>
            <person name="Andrzejewski T.M."/>
            <person name="Davidsen T.M."/>
            <person name="Wayne K.J."/>
            <person name="Tettelin H."/>
            <person name="Glass J.I."/>
            <person name="Rusch D."/>
            <person name="Podicherti R."/>
            <person name="Tsui H.-C.T."/>
            <person name="Winkler M.E."/>
        </authorList>
    </citation>
    <scope>NUCLEOTIDE SEQUENCE</scope>
</reference>
<dbReference type="AlphaFoldDB" id="A0A382Y4Y7"/>
<protein>
    <recommendedName>
        <fullName evidence="2">Alpha/beta hydrolase</fullName>
    </recommendedName>
</protein>
<evidence type="ECO:0000313" key="1">
    <source>
        <dbReference type="EMBL" id="SVD78264.1"/>
    </source>
</evidence>
<dbReference type="SUPFAM" id="SSF53474">
    <property type="entry name" value="alpha/beta-Hydrolases"/>
    <property type="match status" value="1"/>
</dbReference>
<name>A0A382Y4Y7_9ZZZZ</name>
<accession>A0A382Y4Y7</accession>
<sequence length="99" mass="10593">MVYFAHGQESGPWGTKIKSLAKIATNQGFAVESPDYSGIMNPDQRVSKLLELNPKSSGKLILAGSSMGAWVSLKASGIIFPDGLFLLAPALYIGEYSEE</sequence>
<dbReference type="Gene3D" id="3.40.50.1820">
    <property type="entry name" value="alpha/beta hydrolase"/>
    <property type="match status" value="1"/>
</dbReference>
<proteinExistence type="predicted"/>
<dbReference type="EMBL" id="UINC01172935">
    <property type="protein sequence ID" value="SVD78264.1"/>
    <property type="molecule type" value="Genomic_DNA"/>
</dbReference>
<organism evidence="1">
    <name type="scientific">marine metagenome</name>
    <dbReference type="NCBI Taxonomy" id="408172"/>
    <lineage>
        <taxon>unclassified sequences</taxon>
        <taxon>metagenomes</taxon>
        <taxon>ecological metagenomes</taxon>
    </lineage>
</organism>
<gene>
    <name evidence="1" type="ORF">METZ01_LOCUS431118</name>
</gene>
<feature type="non-terminal residue" evidence="1">
    <location>
        <position position="99"/>
    </location>
</feature>